<dbReference type="InterPro" id="IPR006343">
    <property type="entry name" value="DnaB/C_C"/>
</dbReference>
<evidence type="ECO:0000259" key="3">
    <source>
        <dbReference type="Pfam" id="PF07261"/>
    </source>
</evidence>
<evidence type="ECO:0000313" key="5">
    <source>
        <dbReference type="Proteomes" id="UP000005753"/>
    </source>
</evidence>
<dbReference type="STRING" id="633697.EubceDRAFT1_1271"/>
<dbReference type="eggNOG" id="COG3935">
    <property type="taxonomic scope" value="Bacteria"/>
</dbReference>
<dbReference type="PANTHER" id="PTHR37293">
    <property type="entry name" value="PHAGE REPLICATION PROTEIN-RELATED"/>
    <property type="match status" value="1"/>
</dbReference>
<dbReference type="OrthoDB" id="1652900at2"/>
<dbReference type="NCBIfam" id="TIGR01446">
    <property type="entry name" value="DnaD_dom"/>
    <property type="match status" value="2"/>
</dbReference>
<dbReference type="Proteomes" id="UP000005753">
    <property type="component" value="Chromosome"/>
</dbReference>
<dbReference type="Pfam" id="PF07261">
    <property type="entry name" value="DnaB_2"/>
    <property type="match status" value="2"/>
</dbReference>
<dbReference type="HOGENOM" id="CLU_050990_1_0_9"/>
<dbReference type="Gene3D" id="1.10.10.630">
    <property type="entry name" value="DnaD domain-like"/>
    <property type="match status" value="2"/>
</dbReference>
<proteinExistence type="inferred from homology"/>
<dbReference type="SUPFAM" id="SSF158499">
    <property type="entry name" value="DnaD domain-like"/>
    <property type="match status" value="2"/>
</dbReference>
<feature type="region of interest" description="Disordered" evidence="2">
    <location>
        <begin position="102"/>
        <end position="157"/>
    </location>
</feature>
<feature type="domain" description="DnaB/C C-terminal" evidence="3">
    <location>
        <begin position="175"/>
        <end position="245"/>
    </location>
</feature>
<organism evidence="4 5">
    <name type="scientific">Eubacterium cellulosolvens (strain ATCC 43171 / JCM 9499 / 6)</name>
    <name type="common">Cillobacterium cellulosolvens</name>
    <dbReference type="NCBI Taxonomy" id="633697"/>
    <lineage>
        <taxon>Bacteria</taxon>
        <taxon>Bacillati</taxon>
        <taxon>Bacillota</taxon>
        <taxon>Clostridia</taxon>
        <taxon>Eubacteriales</taxon>
        <taxon>Eubacteriaceae</taxon>
        <taxon>Eubacterium</taxon>
    </lineage>
</organism>
<protein>
    <submittedName>
        <fullName evidence="4">DnaD-like protein</fullName>
    </submittedName>
</protein>
<feature type="region of interest" description="Disordered" evidence="2">
    <location>
        <begin position="331"/>
        <end position="371"/>
    </location>
</feature>
<gene>
    <name evidence="4" type="ORF">EubceDRAFT1_1271</name>
</gene>
<dbReference type="EMBL" id="CM001487">
    <property type="protein sequence ID" value="EIM57086.1"/>
    <property type="molecule type" value="Genomic_DNA"/>
</dbReference>
<dbReference type="InterPro" id="IPR034829">
    <property type="entry name" value="DnaD-like_sf"/>
</dbReference>
<evidence type="ECO:0000256" key="2">
    <source>
        <dbReference type="SAM" id="MobiDB-lite"/>
    </source>
</evidence>
<feature type="domain" description="DnaB/C C-terminal" evidence="3">
    <location>
        <begin position="265"/>
        <end position="326"/>
    </location>
</feature>
<dbReference type="AlphaFoldDB" id="I5ATG3"/>
<sequence>MGLLSIQDKRLAGVTLLPDDFIDYYMPRANGEFVKIYLYLLRCTHLRDADPSLSSLADVFSCTEKDIVRALRYWEKAGLLSLKFHGRERELERVELLPISSSLHATQQDPGPEIDPYAPDGSSGKAAGSEQIADAASQNTSREKTAKPKPSVMQISSGRMKQIHQDEVVKQILFVTQAYIGHPLSTTDMRRILYFYDELHFPADLIDYLVEYCVSRGGRSLDYIEKVGLAWNDEGLTTLAAAREYNAVSRNNYYTIFKAFGIRSRSPIPDEIATMQHWMNEYGFDLKLIGEAASRTVKQTGKPSFPYAERILSDWHKAGVHTLEDVARLDEEHQNRRKQAPSGNAGAAVGDRQNKKPAGDATKFNENFHQRDYDFQQLEQELLRQQQRPGEE</sequence>
<comment type="similarity">
    <text evidence="1">Belongs to the DnaB/DnaD family.</text>
</comment>
<reference evidence="4 5" key="2">
    <citation type="submission" date="2012-02" db="EMBL/GenBank/DDBJ databases">
        <title>Improved High-Quality Draft sequence of Eubacterium cellulosolvens 6.</title>
        <authorList>
            <consortium name="US DOE Joint Genome Institute"/>
            <person name="Lucas S."/>
            <person name="Han J."/>
            <person name="Lapidus A."/>
            <person name="Cheng J.-F."/>
            <person name="Goodwin L."/>
            <person name="Pitluck S."/>
            <person name="Peters L."/>
            <person name="Mikhailova N."/>
            <person name="Gu W."/>
            <person name="Detter J.C."/>
            <person name="Han C."/>
            <person name="Tapia R."/>
            <person name="Land M."/>
            <person name="Hauser L."/>
            <person name="Kyrpides N."/>
            <person name="Ivanova N."/>
            <person name="Pagani I."/>
            <person name="Johnson E."/>
            <person name="Mukhopadhyay B."/>
            <person name="Anderson I."/>
            <person name="Woyke T."/>
        </authorList>
    </citation>
    <scope>NUCLEOTIDE SEQUENCE [LARGE SCALE GENOMIC DNA]</scope>
    <source>
        <strain evidence="4 5">6</strain>
    </source>
</reference>
<dbReference type="InterPro" id="IPR053162">
    <property type="entry name" value="DnaD"/>
</dbReference>
<evidence type="ECO:0000256" key="1">
    <source>
        <dbReference type="ARBA" id="ARBA00093462"/>
    </source>
</evidence>
<dbReference type="PANTHER" id="PTHR37293:SF5">
    <property type="entry name" value="DNA REPLICATION PROTEIN"/>
    <property type="match status" value="1"/>
</dbReference>
<accession>I5ATG3</accession>
<evidence type="ECO:0000313" key="4">
    <source>
        <dbReference type="EMBL" id="EIM57086.1"/>
    </source>
</evidence>
<keyword evidence="5" id="KW-1185">Reference proteome</keyword>
<name>I5ATG3_EUBC6</name>
<reference evidence="4 5" key="1">
    <citation type="submission" date="2010-08" db="EMBL/GenBank/DDBJ databases">
        <authorList>
            <consortium name="US DOE Joint Genome Institute (JGI-PGF)"/>
            <person name="Lucas S."/>
            <person name="Copeland A."/>
            <person name="Lapidus A."/>
            <person name="Cheng J.-F."/>
            <person name="Bruce D."/>
            <person name="Goodwin L."/>
            <person name="Pitluck S."/>
            <person name="Land M.L."/>
            <person name="Hauser L."/>
            <person name="Chang Y.-J."/>
            <person name="Anderson I.J."/>
            <person name="Johnson E."/>
            <person name="Mulhopadhyay B."/>
            <person name="Kyrpides N."/>
            <person name="Woyke T.J."/>
        </authorList>
    </citation>
    <scope>NUCLEOTIDE SEQUENCE [LARGE SCALE GENOMIC DNA]</scope>
    <source>
        <strain evidence="4 5">6</strain>
    </source>
</reference>